<evidence type="ECO:0000256" key="6">
    <source>
        <dbReference type="SAM" id="Phobius"/>
    </source>
</evidence>
<reference evidence="7 8" key="1">
    <citation type="submission" date="2022-10" db="EMBL/GenBank/DDBJ databases">
        <title>Sinirhodobacter sp. nov., isolated from ocean surface sediments.</title>
        <authorList>
            <person name="He W."/>
            <person name="Wang L."/>
            <person name="Zhang D.-F."/>
        </authorList>
    </citation>
    <scope>NUCLEOTIDE SEQUENCE [LARGE SCALE GENOMIC DNA]</scope>
    <source>
        <strain evidence="7 8">WL0115</strain>
    </source>
</reference>
<comment type="similarity">
    <text evidence="2">Belongs to the CbiQ family.</text>
</comment>
<keyword evidence="8" id="KW-1185">Reference proteome</keyword>
<evidence type="ECO:0000256" key="1">
    <source>
        <dbReference type="ARBA" id="ARBA00004141"/>
    </source>
</evidence>
<name>A0ABT3A0F9_9RHOB</name>
<keyword evidence="4 6" id="KW-1133">Transmembrane helix</keyword>
<keyword evidence="5 6" id="KW-0472">Membrane</keyword>
<feature type="transmembrane region" description="Helical" evidence="6">
    <location>
        <begin position="89"/>
        <end position="107"/>
    </location>
</feature>
<feature type="transmembrane region" description="Helical" evidence="6">
    <location>
        <begin position="12"/>
        <end position="31"/>
    </location>
</feature>
<dbReference type="InterPro" id="IPR003339">
    <property type="entry name" value="ABC/ECF_trnsptr_transmembrane"/>
</dbReference>
<evidence type="ECO:0000256" key="3">
    <source>
        <dbReference type="ARBA" id="ARBA00022692"/>
    </source>
</evidence>
<feature type="transmembrane region" description="Helical" evidence="6">
    <location>
        <begin position="66"/>
        <end position="83"/>
    </location>
</feature>
<evidence type="ECO:0000256" key="4">
    <source>
        <dbReference type="ARBA" id="ARBA00022989"/>
    </source>
</evidence>
<gene>
    <name evidence="7" type="ORF">OE699_11355</name>
</gene>
<protein>
    <submittedName>
        <fullName evidence="7">Energy-coupling factor transporter transmembrane protein EcfT</fullName>
    </submittedName>
</protein>
<dbReference type="Proteomes" id="UP001526166">
    <property type="component" value="Unassembled WGS sequence"/>
</dbReference>
<evidence type="ECO:0000313" key="8">
    <source>
        <dbReference type="Proteomes" id="UP001526166"/>
    </source>
</evidence>
<comment type="caution">
    <text evidence="7">The sequence shown here is derived from an EMBL/GenBank/DDBJ whole genome shotgun (WGS) entry which is preliminary data.</text>
</comment>
<dbReference type="EMBL" id="JAOWKW010000009">
    <property type="protein sequence ID" value="MCV2879445.1"/>
    <property type="molecule type" value="Genomic_DNA"/>
</dbReference>
<keyword evidence="3 6" id="KW-0812">Transmembrane</keyword>
<organism evidence="7 8">
    <name type="scientific">Sedimentimonas flavescens</name>
    <dbReference type="NCBI Taxonomy" id="2851012"/>
    <lineage>
        <taxon>Bacteria</taxon>
        <taxon>Pseudomonadati</taxon>
        <taxon>Pseudomonadota</taxon>
        <taxon>Alphaproteobacteria</taxon>
        <taxon>Rhodobacterales</taxon>
        <taxon>Rhodobacter group</taxon>
        <taxon>Sedimentimonas</taxon>
    </lineage>
</organism>
<comment type="subcellular location">
    <subcellularLocation>
        <location evidence="1">Membrane</location>
        <topology evidence="1">Multi-pass membrane protein</topology>
    </subcellularLocation>
</comment>
<evidence type="ECO:0000256" key="5">
    <source>
        <dbReference type="ARBA" id="ARBA00023136"/>
    </source>
</evidence>
<dbReference type="CDD" id="cd16914">
    <property type="entry name" value="EcfT"/>
    <property type="match status" value="1"/>
</dbReference>
<proteinExistence type="inferred from homology"/>
<evidence type="ECO:0000256" key="2">
    <source>
        <dbReference type="ARBA" id="ARBA00008564"/>
    </source>
</evidence>
<evidence type="ECO:0000313" key="7">
    <source>
        <dbReference type="EMBL" id="MCV2879445.1"/>
    </source>
</evidence>
<dbReference type="Pfam" id="PF02361">
    <property type="entry name" value="CbiQ"/>
    <property type="match status" value="1"/>
</dbReference>
<sequence length="205" mass="22376">MISLTSPVRVAAHGWPAALKLGLLSLVTLGLASTAQLWVQCAALLVMLGLYAAPGWLFFTVGLRRLIILWPFVLGVMAWHIYIEDSLQGLVIVIRLVTVVGAANLVTMTTRLSDIMQVAGACTKPFARLGLNPRLLEICVMLVVRTIPVLAQKGRELTQSWAARSHRRAHWRIVLPLVAVALDDAEYVAEALRARGGLLAPQEED</sequence>
<feature type="transmembrane region" description="Helical" evidence="6">
    <location>
        <begin position="37"/>
        <end position="59"/>
    </location>
</feature>
<accession>A0ABT3A0F9</accession>
<dbReference type="RefSeq" id="WP_218628541.1">
    <property type="nucleotide sequence ID" value="NZ_JAHVAI010000001.1"/>
</dbReference>